<reference evidence="2 3" key="1">
    <citation type="submission" date="2024-02" db="EMBL/GenBank/DDBJ databases">
        <authorList>
            <person name="Daric V."/>
            <person name="Darras S."/>
        </authorList>
    </citation>
    <scope>NUCLEOTIDE SEQUENCE [LARGE SCALE GENOMIC DNA]</scope>
</reference>
<evidence type="ECO:0000256" key="1">
    <source>
        <dbReference type="SAM" id="Phobius"/>
    </source>
</evidence>
<feature type="transmembrane region" description="Helical" evidence="1">
    <location>
        <begin position="31"/>
        <end position="53"/>
    </location>
</feature>
<dbReference type="PANTHER" id="PTHR13568">
    <property type="entry name" value="FAM11A, B PROTEIN"/>
    <property type="match status" value="1"/>
</dbReference>
<feature type="transmembrane region" description="Helical" evidence="1">
    <location>
        <begin position="7"/>
        <end position="25"/>
    </location>
</feature>
<accession>A0ABP0F171</accession>
<organism evidence="2 3">
    <name type="scientific">Clavelina lepadiformis</name>
    <name type="common">Light-bulb sea squirt</name>
    <name type="synonym">Ascidia lepadiformis</name>
    <dbReference type="NCBI Taxonomy" id="159417"/>
    <lineage>
        <taxon>Eukaryota</taxon>
        <taxon>Metazoa</taxon>
        <taxon>Chordata</taxon>
        <taxon>Tunicata</taxon>
        <taxon>Ascidiacea</taxon>
        <taxon>Aplousobranchia</taxon>
        <taxon>Clavelinidae</taxon>
        <taxon>Clavelina</taxon>
    </lineage>
</organism>
<dbReference type="Proteomes" id="UP001642483">
    <property type="component" value="Unassembled WGS sequence"/>
</dbReference>
<feature type="transmembrane region" description="Helical" evidence="1">
    <location>
        <begin position="74"/>
        <end position="92"/>
    </location>
</feature>
<name>A0ABP0F171_CLALP</name>
<protein>
    <recommendedName>
        <fullName evidence="4">Transmembrane protein 60</fullName>
    </recommendedName>
</protein>
<proteinExistence type="predicted"/>
<dbReference type="EMBL" id="CAWYQH010000001">
    <property type="protein sequence ID" value="CAK8672433.1"/>
    <property type="molecule type" value="Genomic_DNA"/>
</dbReference>
<dbReference type="Pfam" id="PF10269">
    <property type="entry name" value="Tmemb_185A"/>
    <property type="match status" value="1"/>
</dbReference>
<gene>
    <name evidence="2" type="ORF">CVLEPA_LOCUS1386</name>
</gene>
<keyword evidence="1" id="KW-1133">Transmembrane helix</keyword>
<evidence type="ECO:0000313" key="3">
    <source>
        <dbReference type="Proteomes" id="UP001642483"/>
    </source>
</evidence>
<sequence>MSLIQQLFFIWIWILIFLILMALKLDNKLQVMWFVVFIPCFILDGVQLLIATVRVIRHCRNGSLSRETSIKRKIWNYTTWICFLLFQVFLCAKLDDIIPEMKLHFAFIPLWIVLVGYLIDLFRFQLRIAAEVLRQYGT</sequence>
<dbReference type="PANTHER" id="PTHR13568:SF4">
    <property type="entry name" value="TRANSMEMBRANE PROTEIN 60"/>
    <property type="match status" value="1"/>
</dbReference>
<feature type="transmembrane region" description="Helical" evidence="1">
    <location>
        <begin position="104"/>
        <end position="124"/>
    </location>
</feature>
<dbReference type="InterPro" id="IPR019396">
    <property type="entry name" value="TM_Fragile-X-F-assoc"/>
</dbReference>
<evidence type="ECO:0000313" key="2">
    <source>
        <dbReference type="EMBL" id="CAK8672433.1"/>
    </source>
</evidence>
<keyword evidence="3" id="KW-1185">Reference proteome</keyword>
<comment type="caution">
    <text evidence="2">The sequence shown here is derived from an EMBL/GenBank/DDBJ whole genome shotgun (WGS) entry which is preliminary data.</text>
</comment>
<keyword evidence="1" id="KW-0812">Transmembrane</keyword>
<evidence type="ECO:0008006" key="4">
    <source>
        <dbReference type="Google" id="ProtNLM"/>
    </source>
</evidence>
<keyword evidence="1" id="KW-0472">Membrane</keyword>